<name>Q5JGZ2_THEKO</name>
<feature type="domain" description="GP-PDE" evidence="1">
    <location>
        <begin position="1"/>
        <end position="225"/>
    </location>
</feature>
<sequence length="230" mass="25960">MLTLGHRGCRGKIENTIPAFKRALRWADGVEMDVRVTGDGKIIVHHDEGFWSDGEYYCVSELTFAEIKRLHPLGKLVPSVEEVIRSVSGFFDFDVKEPEAVEPLLNLVEKNSLFASSVFSADNPDIVRKLISECPDCRVGFSIIGYSNALLLPTLKGLYSVHVPIDAVSYIGFRNLTAILRAARKRGLKIFLWNYRMDEVRWVPRLLPFVDAVISDDPARLRKAFMNGAY</sequence>
<reference evidence="2 3" key="1">
    <citation type="journal article" date="2005" name="Genome Res.">
        <title>Complete genome sequence of the hyperthermophilic archaeon Thermococcus kodakaraensis KOD1 and comparison with Pyrococcus genomes.</title>
        <authorList>
            <person name="Fukui T."/>
            <person name="Atomi H."/>
            <person name="Kanai T."/>
            <person name="Matsumi R."/>
            <person name="Fujiwara S."/>
            <person name="Imanaka T."/>
        </authorList>
    </citation>
    <scope>NUCLEOTIDE SEQUENCE [LARGE SCALE GENOMIC DNA]</scope>
    <source>
        <strain evidence="3">ATCC BAA-918 / JCM 12380 / KOD1</strain>
    </source>
</reference>
<evidence type="ECO:0000313" key="3">
    <source>
        <dbReference type="Proteomes" id="UP000000536"/>
    </source>
</evidence>
<dbReference type="GO" id="GO:0006629">
    <property type="term" value="P:lipid metabolic process"/>
    <property type="evidence" value="ECO:0007669"/>
    <property type="project" value="InterPro"/>
</dbReference>
<proteinExistence type="predicted"/>
<accession>Q5JGZ2</accession>
<organism evidence="2 3">
    <name type="scientific">Thermococcus kodakarensis (strain ATCC BAA-918 / JCM 12380 / KOD1)</name>
    <name type="common">Pyrococcus kodakaraensis (strain KOD1)</name>
    <dbReference type="NCBI Taxonomy" id="69014"/>
    <lineage>
        <taxon>Archaea</taxon>
        <taxon>Methanobacteriati</taxon>
        <taxon>Methanobacteriota</taxon>
        <taxon>Thermococci</taxon>
        <taxon>Thermococcales</taxon>
        <taxon>Thermococcaceae</taxon>
        <taxon>Thermococcus</taxon>
    </lineage>
</organism>
<dbReference type="InterPro" id="IPR017946">
    <property type="entry name" value="PLC-like_Pdiesterase_TIM-brl"/>
</dbReference>
<gene>
    <name evidence="2" type="ordered locus">TK1398</name>
</gene>
<dbReference type="Gene3D" id="3.20.20.190">
    <property type="entry name" value="Phosphatidylinositol (PI) phosphodiesterase"/>
    <property type="match status" value="1"/>
</dbReference>
<dbReference type="SUPFAM" id="SSF51695">
    <property type="entry name" value="PLC-like phosphodiesterases"/>
    <property type="match status" value="1"/>
</dbReference>
<dbReference type="PANTHER" id="PTHR46211:SF14">
    <property type="entry name" value="GLYCEROPHOSPHODIESTER PHOSPHODIESTERASE"/>
    <property type="match status" value="1"/>
</dbReference>
<dbReference type="Proteomes" id="UP000000536">
    <property type="component" value="Chromosome"/>
</dbReference>
<dbReference type="GO" id="GO:0008081">
    <property type="term" value="F:phosphoric diester hydrolase activity"/>
    <property type="evidence" value="ECO:0000318"/>
    <property type="project" value="GO_Central"/>
</dbReference>
<evidence type="ECO:0000259" key="1">
    <source>
        <dbReference type="PROSITE" id="PS51704"/>
    </source>
</evidence>
<dbReference type="KEGG" id="tko:TK1398"/>
<dbReference type="EnsemblBacteria" id="BAD85587">
    <property type="protein sequence ID" value="BAD85587"/>
    <property type="gene ID" value="TK1398"/>
</dbReference>
<dbReference type="InParanoid" id="Q5JGZ2"/>
<keyword evidence="3" id="KW-1185">Reference proteome</keyword>
<dbReference type="PATRIC" id="fig|69014.16.peg.1360"/>
<dbReference type="CDD" id="cd08568">
    <property type="entry name" value="GDPD_TmGDE_like"/>
    <property type="match status" value="1"/>
</dbReference>
<dbReference type="EMBL" id="AP006878">
    <property type="protein sequence ID" value="BAD85587.1"/>
    <property type="molecule type" value="Genomic_DNA"/>
</dbReference>
<dbReference type="PhylomeDB" id="Q5JGZ2"/>
<evidence type="ECO:0000313" key="2">
    <source>
        <dbReference type="EMBL" id="BAD85587.1"/>
    </source>
</evidence>
<dbReference type="AlphaFoldDB" id="Q5JGZ2"/>
<dbReference type="PANTHER" id="PTHR46211">
    <property type="entry name" value="GLYCEROPHOSPHORYL DIESTER PHOSPHODIESTERASE"/>
    <property type="match status" value="1"/>
</dbReference>
<dbReference type="InterPro" id="IPR030395">
    <property type="entry name" value="GP_PDE_dom"/>
</dbReference>
<dbReference type="STRING" id="69014.TK1398"/>
<dbReference type="HOGENOM" id="CLU_030006_3_3_2"/>
<dbReference type="PROSITE" id="PS51704">
    <property type="entry name" value="GP_PDE"/>
    <property type="match status" value="1"/>
</dbReference>
<protein>
    <submittedName>
        <fullName evidence="2">Glycerophosphoryl diester phosphodiesterase</fullName>
    </submittedName>
</protein>
<dbReference type="eggNOG" id="arCOG00701">
    <property type="taxonomic scope" value="Archaea"/>
</dbReference>
<dbReference type="Pfam" id="PF03009">
    <property type="entry name" value="GDPD"/>
    <property type="match status" value="1"/>
</dbReference>